<name>A0A843YMI0_9BURK</name>
<dbReference type="RefSeq" id="WP_153234244.1">
    <property type="nucleotide sequence ID" value="NZ_WINI01000003.1"/>
</dbReference>
<keyword evidence="2" id="KW-1185">Reference proteome</keyword>
<proteinExistence type="predicted"/>
<comment type="caution">
    <text evidence="1">The sequence shown here is derived from an EMBL/GenBank/DDBJ whole genome shotgun (WGS) entry which is preliminary data.</text>
</comment>
<evidence type="ECO:0000313" key="2">
    <source>
        <dbReference type="Proteomes" id="UP000451565"/>
    </source>
</evidence>
<organism evidence="1 2">
    <name type="scientific">Glaciimonas soli</name>
    <dbReference type="NCBI Taxonomy" id="2590999"/>
    <lineage>
        <taxon>Bacteria</taxon>
        <taxon>Pseudomonadati</taxon>
        <taxon>Pseudomonadota</taxon>
        <taxon>Betaproteobacteria</taxon>
        <taxon>Burkholderiales</taxon>
        <taxon>Oxalobacteraceae</taxon>
        <taxon>Glaciimonas</taxon>
    </lineage>
</organism>
<sequence>MTQKSIDAKKKRPVLIRLSPEVYDALLVRSAAETLIRRSSVSVPGLIVETIVDALTKTNTISANGKLT</sequence>
<gene>
    <name evidence="1" type="ORF">GEV47_08205</name>
</gene>
<evidence type="ECO:0008006" key="3">
    <source>
        <dbReference type="Google" id="ProtNLM"/>
    </source>
</evidence>
<dbReference type="Proteomes" id="UP000451565">
    <property type="component" value="Unassembled WGS sequence"/>
</dbReference>
<reference evidence="1 2" key="1">
    <citation type="submission" date="2019-10" db="EMBL/GenBank/DDBJ databases">
        <title>Glaciimonas soli sp. nov., a psychrophilic bacterium isolated from the forest soil of a high elevation mountain in Taiwan.</title>
        <authorList>
            <person name="Wang L.-T."/>
            <person name="Shieh W.Y."/>
        </authorList>
    </citation>
    <scope>NUCLEOTIDE SEQUENCE [LARGE SCALE GENOMIC DNA]</scope>
    <source>
        <strain evidence="1 2">GS1</strain>
    </source>
</reference>
<dbReference type="EMBL" id="WINI01000003">
    <property type="protein sequence ID" value="MQR00665.1"/>
    <property type="molecule type" value="Genomic_DNA"/>
</dbReference>
<evidence type="ECO:0000313" key="1">
    <source>
        <dbReference type="EMBL" id="MQR00665.1"/>
    </source>
</evidence>
<protein>
    <recommendedName>
        <fullName evidence="3">CopG-like ribbon-helix-helix domain-containing protein</fullName>
    </recommendedName>
</protein>
<accession>A0A843YMI0</accession>
<dbReference type="AlphaFoldDB" id="A0A843YMI0"/>